<protein>
    <recommendedName>
        <fullName evidence="2">CMP/dCMP-type deaminase domain-containing protein</fullName>
    </recommendedName>
</protein>
<dbReference type="Gene3D" id="3.40.140.10">
    <property type="entry name" value="Cytidine Deaminase, domain 2"/>
    <property type="match status" value="1"/>
</dbReference>
<dbReference type="InterPro" id="IPR016193">
    <property type="entry name" value="Cytidine_deaminase-like"/>
</dbReference>
<dbReference type="GO" id="GO:0003824">
    <property type="term" value="F:catalytic activity"/>
    <property type="evidence" value="ECO:0007669"/>
    <property type="project" value="InterPro"/>
</dbReference>
<sequence>MPEIDPCFMIRAIKLGKRAFKKTGDNPWVGCVIVKDNK</sequence>
<evidence type="ECO:0000313" key="1">
    <source>
        <dbReference type="EMBL" id="SVB00510.1"/>
    </source>
</evidence>
<evidence type="ECO:0008006" key="2">
    <source>
        <dbReference type="Google" id="ProtNLM"/>
    </source>
</evidence>
<name>A0A382AG25_9ZZZZ</name>
<dbReference type="EMBL" id="UINC01025261">
    <property type="protein sequence ID" value="SVB00510.1"/>
    <property type="molecule type" value="Genomic_DNA"/>
</dbReference>
<reference evidence="1" key="1">
    <citation type="submission" date="2018-05" db="EMBL/GenBank/DDBJ databases">
        <authorList>
            <person name="Lanie J.A."/>
            <person name="Ng W.-L."/>
            <person name="Kazmierczak K.M."/>
            <person name="Andrzejewski T.M."/>
            <person name="Davidsen T.M."/>
            <person name="Wayne K.J."/>
            <person name="Tettelin H."/>
            <person name="Glass J.I."/>
            <person name="Rusch D."/>
            <person name="Podicherti R."/>
            <person name="Tsui H.-C.T."/>
            <person name="Winkler M.E."/>
        </authorList>
    </citation>
    <scope>NUCLEOTIDE SEQUENCE</scope>
</reference>
<proteinExistence type="predicted"/>
<dbReference type="AlphaFoldDB" id="A0A382AG25"/>
<feature type="non-terminal residue" evidence="1">
    <location>
        <position position="38"/>
    </location>
</feature>
<accession>A0A382AG25</accession>
<organism evidence="1">
    <name type="scientific">marine metagenome</name>
    <dbReference type="NCBI Taxonomy" id="408172"/>
    <lineage>
        <taxon>unclassified sequences</taxon>
        <taxon>metagenomes</taxon>
        <taxon>ecological metagenomes</taxon>
    </lineage>
</organism>
<dbReference type="SUPFAM" id="SSF53927">
    <property type="entry name" value="Cytidine deaminase-like"/>
    <property type="match status" value="1"/>
</dbReference>
<gene>
    <name evidence="1" type="ORF">METZ01_LOCUS153364</name>
</gene>